<gene>
    <name evidence="2" type="ORF">A2527_06560</name>
</gene>
<dbReference type="AlphaFoldDB" id="A0A1F6GA66"/>
<accession>A0A1F6GA66</accession>
<dbReference type="InterPro" id="IPR052018">
    <property type="entry name" value="PHP_domain"/>
</dbReference>
<dbReference type="InterPro" id="IPR016195">
    <property type="entry name" value="Pol/histidinol_Pase-like"/>
</dbReference>
<evidence type="ECO:0000313" key="3">
    <source>
        <dbReference type="Proteomes" id="UP000178449"/>
    </source>
</evidence>
<dbReference type="Gene3D" id="3.20.20.140">
    <property type="entry name" value="Metal-dependent hydrolases"/>
    <property type="match status" value="1"/>
</dbReference>
<name>A0A1F6GA66_9PROT</name>
<evidence type="ECO:0000259" key="1">
    <source>
        <dbReference type="SMART" id="SM00481"/>
    </source>
</evidence>
<proteinExistence type="predicted"/>
<protein>
    <recommendedName>
        <fullName evidence="1">Polymerase/histidinol phosphatase N-terminal domain-containing protein</fullName>
    </recommendedName>
</protein>
<dbReference type="PANTHER" id="PTHR42924:SF3">
    <property type="entry name" value="POLYMERASE_HISTIDINOL PHOSPHATASE N-TERMINAL DOMAIN-CONTAINING PROTEIN"/>
    <property type="match status" value="1"/>
</dbReference>
<dbReference type="STRING" id="1817772.A2527_06560"/>
<evidence type="ECO:0000313" key="2">
    <source>
        <dbReference type="EMBL" id="OGG94996.1"/>
    </source>
</evidence>
<sequence>MNPTLVDFHCHSTASDGSLEPSELVRLAHKQGVKIMALTDHDSLNGLTEAQQEALSLGLTWVNGIEISAKVEVGHLHLLGYGFDLTNKALISGLALLQEARAGRGLKMMERLSDLNLPVELSDLELLPGASLGRPHLAQAMIKKGYVQDFEEAFYKYLGRKGPAFVDKEVLDPAQAIGLIREAGGIAVVAHPVSLKMGRAQLFEYLQTLKTLGLEGVEAYNSSHSANQCNRISKMALELDLFITGGSDFHGLSKPRVKMGRLQNNRKILSKWISSDLFDRLGIN</sequence>
<organism evidence="2 3">
    <name type="scientific">Candidatus Lambdaproteobacteria bacterium RIFOXYD2_FULL_50_16</name>
    <dbReference type="NCBI Taxonomy" id="1817772"/>
    <lineage>
        <taxon>Bacteria</taxon>
        <taxon>Pseudomonadati</taxon>
        <taxon>Pseudomonadota</taxon>
        <taxon>Candidatus Lambdaproteobacteria</taxon>
    </lineage>
</organism>
<dbReference type="EMBL" id="MFNE01000030">
    <property type="protein sequence ID" value="OGG94996.1"/>
    <property type="molecule type" value="Genomic_DNA"/>
</dbReference>
<dbReference type="SMART" id="SM00481">
    <property type="entry name" value="POLIIIAc"/>
    <property type="match status" value="1"/>
</dbReference>
<dbReference type="CDD" id="cd07438">
    <property type="entry name" value="PHP_HisPPase_AMP"/>
    <property type="match status" value="1"/>
</dbReference>
<dbReference type="Proteomes" id="UP000178449">
    <property type="component" value="Unassembled WGS sequence"/>
</dbReference>
<dbReference type="SUPFAM" id="SSF89550">
    <property type="entry name" value="PHP domain-like"/>
    <property type="match status" value="1"/>
</dbReference>
<feature type="domain" description="Polymerase/histidinol phosphatase N-terminal" evidence="1">
    <location>
        <begin position="6"/>
        <end position="71"/>
    </location>
</feature>
<dbReference type="GO" id="GO:0004534">
    <property type="term" value="F:5'-3' RNA exonuclease activity"/>
    <property type="evidence" value="ECO:0007669"/>
    <property type="project" value="TreeGrafter"/>
</dbReference>
<dbReference type="GO" id="GO:0035312">
    <property type="term" value="F:5'-3' DNA exonuclease activity"/>
    <property type="evidence" value="ECO:0007669"/>
    <property type="project" value="TreeGrafter"/>
</dbReference>
<dbReference type="InterPro" id="IPR003141">
    <property type="entry name" value="Pol/His_phosphatase_N"/>
</dbReference>
<comment type="caution">
    <text evidence="2">The sequence shown here is derived from an EMBL/GenBank/DDBJ whole genome shotgun (WGS) entry which is preliminary data.</text>
</comment>
<dbReference type="PANTHER" id="PTHR42924">
    <property type="entry name" value="EXONUCLEASE"/>
    <property type="match status" value="1"/>
</dbReference>
<dbReference type="Pfam" id="PF02811">
    <property type="entry name" value="PHP"/>
    <property type="match status" value="1"/>
</dbReference>
<dbReference type="Gene3D" id="1.10.150.650">
    <property type="match status" value="1"/>
</dbReference>
<reference evidence="2 3" key="1">
    <citation type="journal article" date="2016" name="Nat. Commun.">
        <title>Thousands of microbial genomes shed light on interconnected biogeochemical processes in an aquifer system.</title>
        <authorList>
            <person name="Anantharaman K."/>
            <person name="Brown C.T."/>
            <person name="Hug L.A."/>
            <person name="Sharon I."/>
            <person name="Castelle C.J."/>
            <person name="Probst A.J."/>
            <person name="Thomas B.C."/>
            <person name="Singh A."/>
            <person name="Wilkins M.J."/>
            <person name="Karaoz U."/>
            <person name="Brodie E.L."/>
            <person name="Williams K.H."/>
            <person name="Hubbard S.S."/>
            <person name="Banfield J.F."/>
        </authorList>
    </citation>
    <scope>NUCLEOTIDE SEQUENCE [LARGE SCALE GENOMIC DNA]</scope>
</reference>
<dbReference type="InterPro" id="IPR004013">
    <property type="entry name" value="PHP_dom"/>
</dbReference>